<keyword evidence="1" id="KW-0812">Transmembrane</keyword>
<keyword evidence="1" id="KW-1133">Transmembrane helix</keyword>
<gene>
    <name evidence="2" type="ORF">HAKA00212_LOCUS13598</name>
</gene>
<protein>
    <submittedName>
        <fullName evidence="2">Uncharacterized protein</fullName>
    </submittedName>
</protein>
<name>A0A7S3XXD7_HETAK</name>
<proteinExistence type="predicted"/>
<evidence type="ECO:0000256" key="1">
    <source>
        <dbReference type="SAM" id="Phobius"/>
    </source>
</evidence>
<evidence type="ECO:0000313" key="2">
    <source>
        <dbReference type="EMBL" id="CAE0634858.1"/>
    </source>
</evidence>
<dbReference type="EMBL" id="HBIU01029476">
    <property type="protein sequence ID" value="CAE0634858.1"/>
    <property type="molecule type" value="Transcribed_RNA"/>
</dbReference>
<feature type="transmembrane region" description="Helical" evidence="1">
    <location>
        <begin position="12"/>
        <end position="37"/>
    </location>
</feature>
<accession>A0A7S3XXD7</accession>
<keyword evidence="1" id="KW-0472">Membrane</keyword>
<sequence length="203" mass="23128">MPKSKVWVAEGGVLVIFYLADIVQALCFLLFVIGVTAQTRRLSVSKYDEYFDSYSYSYNYDVDLTTNVYIFNENEQYDLYINVIESTDSELAGEYGEKIGYGEYGVFTITDQEFETTIYYDNEDGGNIYQDNLVYITVYAEDQYSLESSVTYISRDGNFEFSYVSAYDAELEADGSTITANANLTISAKLPDDAFSYSYSLEF</sequence>
<dbReference type="AlphaFoldDB" id="A0A7S3XXD7"/>
<reference evidence="2" key="1">
    <citation type="submission" date="2021-01" db="EMBL/GenBank/DDBJ databases">
        <authorList>
            <person name="Corre E."/>
            <person name="Pelletier E."/>
            <person name="Niang G."/>
            <person name="Scheremetjew M."/>
            <person name="Finn R."/>
            <person name="Kale V."/>
            <person name="Holt S."/>
            <person name="Cochrane G."/>
            <person name="Meng A."/>
            <person name="Brown T."/>
            <person name="Cohen L."/>
        </authorList>
    </citation>
    <scope>NUCLEOTIDE SEQUENCE</scope>
    <source>
        <strain evidence="2">CCMP3107</strain>
    </source>
</reference>
<organism evidence="2">
    <name type="scientific">Heterosigma akashiwo</name>
    <name type="common">Chromophytic alga</name>
    <name type="synonym">Heterosigma carterae</name>
    <dbReference type="NCBI Taxonomy" id="2829"/>
    <lineage>
        <taxon>Eukaryota</taxon>
        <taxon>Sar</taxon>
        <taxon>Stramenopiles</taxon>
        <taxon>Ochrophyta</taxon>
        <taxon>Raphidophyceae</taxon>
        <taxon>Chattonellales</taxon>
        <taxon>Chattonellaceae</taxon>
        <taxon>Heterosigma</taxon>
    </lineage>
</organism>